<keyword evidence="1" id="KW-0813">Transport</keyword>
<keyword evidence="1" id="KW-0997">Cell inner membrane</keyword>
<comment type="subcellular location">
    <subcellularLocation>
        <location evidence="1">Cell inner membrane</location>
        <topology evidence="1">Multi-pass membrane protein</topology>
    </subcellularLocation>
</comment>
<feature type="domain" description="TRAP C4-dicarboxylate transport system permease DctM subunit" evidence="3">
    <location>
        <begin position="137"/>
        <end position="576"/>
    </location>
</feature>
<feature type="transmembrane region" description="Helical" evidence="2">
    <location>
        <begin position="423"/>
        <end position="442"/>
    </location>
</feature>
<feature type="transmembrane region" description="Helical" evidence="2">
    <location>
        <begin position="547"/>
        <end position="564"/>
    </location>
</feature>
<evidence type="ECO:0000313" key="4">
    <source>
        <dbReference type="EMBL" id="GLQ55594.1"/>
    </source>
</evidence>
<dbReference type="InterPro" id="IPR010656">
    <property type="entry name" value="DctM"/>
</dbReference>
<keyword evidence="1" id="KW-1003">Cell membrane</keyword>
<feature type="transmembrane region" description="Helical" evidence="2">
    <location>
        <begin position="280"/>
        <end position="305"/>
    </location>
</feature>
<organism evidence="4 5">
    <name type="scientific">Devosia nitrariae</name>
    <dbReference type="NCBI Taxonomy" id="2071872"/>
    <lineage>
        <taxon>Bacteria</taxon>
        <taxon>Pseudomonadati</taxon>
        <taxon>Pseudomonadota</taxon>
        <taxon>Alphaproteobacteria</taxon>
        <taxon>Hyphomicrobiales</taxon>
        <taxon>Devosiaceae</taxon>
        <taxon>Devosia</taxon>
    </lineage>
</organism>
<feature type="transmembrane region" description="Helical" evidence="2">
    <location>
        <begin position="32"/>
        <end position="57"/>
    </location>
</feature>
<sequence length="656" mass="68860">MSERALSIETEVPNGTSADDAGVRRSTVLQSIGYVVCLLIALYHLAASIQLFARFGFFLTSQVQAAISLSCAMIAVLLINVGRKQGPLGIALSVVLAVAALISLGRVIFDYNTILMYSMFGSLDPIGVVMALCLVIPLLEALRRKTGIVLPIIILALVGIVLFQNFLPGVLYGRGYPLDRLLFSSYVGNHGIFGLPLKVAAEIIIVFMIFGVLISSSGAGKWFLDIALLISGRQVGGPAKAAVVASALFGSVSGSPSANAASTGILTIPLMMRVGYKAKFAAAVEAVASTSGQILPPVMGAIAFVMAEWTGNTYAEIVKIAAIPAILYILIVFASVHFQARRQNIVPLDASTLPKLKETLTAGWFYVIPLVVLCVCLFTMHMPAQMAASISLPVIVAVSFLSRNPSQWLTPRRIADGLVEAVHSWKGIAIITAAVGIMVGAMELSGVGIKVSEFIIDLSGGNLVALLLMVGFAALILGMGLDAIPAYITLATLLAPALTQAGVSTLGAHFFVVYWGLASFFTPPLCIAVFVTCGIARSNVWETGWEALRLGLGAFLVPFAFVLEPALLLDGTIPEIVVATATALVGAVVLSAALRGFALAPLTWVGRIALGAAGLMFIAPGIVLPVIGLATTAVVLSLQRFWPDMRLISQELQAAS</sequence>
<evidence type="ECO:0000259" key="3">
    <source>
        <dbReference type="Pfam" id="PF06808"/>
    </source>
</evidence>
<feature type="transmembrane region" description="Helical" evidence="2">
    <location>
        <begin position="576"/>
        <end position="598"/>
    </location>
</feature>
<gene>
    <name evidence="4" type="ORF">GCM10010862_28530</name>
</gene>
<name>A0ABQ5W700_9HYPH</name>
<comment type="function">
    <text evidence="1">Part of the tripartite ATP-independent periplasmic (TRAP) transport system.</text>
</comment>
<dbReference type="PANTHER" id="PTHR43849">
    <property type="entry name" value="BLL3936 PROTEIN"/>
    <property type="match status" value="1"/>
</dbReference>
<dbReference type="RefSeq" id="WP_284340984.1">
    <property type="nucleotide sequence ID" value="NZ_BSNS01000011.1"/>
</dbReference>
<feature type="transmembrane region" description="Helical" evidence="2">
    <location>
        <begin position="454"/>
        <end position="477"/>
    </location>
</feature>
<keyword evidence="2" id="KW-1133">Transmembrane helix</keyword>
<comment type="caution">
    <text evidence="4">The sequence shown here is derived from an EMBL/GenBank/DDBJ whole genome shotgun (WGS) entry which is preliminary data.</text>
</comment>
<feature type="transmembrane region" description="Helical" evidence="2">
    <location>
        <begin position="114"/>
        <end position="136"/>
    </location>
</feature>
<dbReference type="EMBL" id="BSNS01000011">
    <property type="protein sequence ID" value="GLQ55594.1"/>
    <property type="molecule type" value="Genomic_DNA"/>
</dbReference>
<accession>A0ABQ5W700</accession>
<feature type="transmembrane region" description="Helical" evidence="2">
    <location>
        <begin position="317"/>
        <end position="338"/>
    </location>
</feature>
<keyword evidence="5" id="KW-1185">Reference proteome</keyword>
<protein>
    <submittedName>
        <fullName evidence="4">C4-dicarboxylate ABC transporter</fullName>
    </submittedName>
</protein>
<evidence type="ECO:0000256" key="1">
    <source>
        <dbReference type="RuleBase" id="RU369079"/>
    </source>
</evidence>
<dbReference type="Proteomes" id="UP001156691">
    <property type="component" value="Unassembled WGS sequence"/>
</dbReference>
<keyword evidence="2" id="KW-0472">Membrane</keyword>
<proteinExistence type="predicted"/>
<feature type="transmembrane region" description="Helical" evidence="2">
    <location>
        <begin position="88"/>
        <end position="108"/>
    </location>
</feature>
<feature type="transmembrane region" description="Helical" evidence="2">
    <location>
        <begin position="63"/>
        <end position="81"/>
    </location>
</feature>
<keyword evidence="2" id="KW-0812">Transmembrane</keyword>
<dbReference type="NCBIfam" id="TIGR02123">
    <property type="entry name" value="TRAP_fused"/>
    <property type="match status" value="1"/>
</dbReference>
<feature type="transmembrane region" description="Helical" evidence="2">
    <location>
        <begin position="192"/>
        <end position="214"/>
    </location>
</feature>
<dbReference type="PANTHER" id="PTHR43849:SF2">
    <property type="entry name" value="BLL3936 PROTEIN"/>
    <property type="match status" value="1"/>
</dbReference>
<feature type="transmembrane region" description="Helical" evidence="2">
    <location>
        <begin position="484"/>
        <end position="506"/>
    </location>
</feature>
<evidence type="ECO:0000256" key="2">
    <source>
        <dbReference type="SAM" id="Phobius"/>
    </source>
</evidence>
<feature type="transmembrane region" description="Helical" evidence="2">
    <location>
        <begin position="512"/>
        <end position="535"/>
    </location>
</feature>
<dbReference type="InterPro" id="IPR011853">
    <property type="entry name" value="TRAP_DctM-Dct_fused"/>
</dbReference>
<dbReference type="Pfam" id="PF06808">
    <property type="entry name" value="DctM"/>
    <property type="match status" value="1"/>
</dbReference>
<feature type="transmembrane region" description="Helical" evidence="2">
    <location>
        <begin position="359"/>
        <end position="380"/>
    </location>
</feature>
<feature type="transmembrane region" description="Helical" evidence="2">
    <location>
        <begin position="610"/>
        <end position="636"/>
    </location>
</feature>
<feature type="transmembrane region" description="Helical" evidence="2">
    <location>
        <begin position="148"/>
        <end position="172"/>
    </location>
</feature>
<evidence type="ECO:0000313" key="5">
    <source>
        <dbReference type="Proteomes" id="UP001156691"/>
    </source>
</evidence>
<reference evidence="5" key="1">
    <citation type="journal article" date="2019" name="Int. J. Syst. Evol. Microbiol.">
        <title>The Global Catalogue of Microorganisms (GCM) 10K type strain sequencing project: providing services to taxonomists for standard genome sequencing and annotation.</title>
        <authorList>
            <consortium name="The Broad Institute Genomics Platform"/>
            <consortium name="The Broad Institute Genome Sequencing Center for Infectious Disease"/>
            <person name="Wu L."/>
            <person name="Ma J."/>
        </authorList>
    </citation>
    <scope>NUCLEOTIDE SEQUENCE [LARGE SCALE GENOMIC DNA]</scope>
    <source>
        <strain evidence="5">NBRC 112416</strain>
    </source>
</reference>